<dbReference type="PANTHER" id="PTHR47243">
    <property type="entry name" value="SIALOADHESIN"/>
    <property type="match status" value="1"/>
</dbReference>
<dbReference type="PROSITE" id="PS50835">
    <property type="entry name" value="IG_LIKE"/>
    <property type="match status" value="1"/>
</dbReference>
<dbReference type="GO" id="GO:0005886">
    <property type="term" value="C:plasma membrane"/>
    <property type="evidence" value="ECO:0007669"/>
    <property type="project" value="TreeGrafter"/>
</dbReference>
<dbReference type="Proteomes" id="UP000570592">
    <property type="component" value="Unassembled WGS sequence"/>
</dbReference>
<feature type="non-terminal residue" evidence="2">
    <location>
        <position position="1"/>
    </location>
</feature>
<feature type="non-terminal residue" evidence="2">
    <location>
        <position position="85"/>
    </location>
</feature>
<dbReference type="SUPFAM" id="SSF48726">
    <property type="entry name" value="Immunoglobulin"/>
    <property type="match status" value="1"/>
</dbReference>
<dbReference type="InterPro" id="IPR003598">
    <property type="entry name" value="Ig_sub2"/>
</dbReference>
<dbReference type="InterPro" id="IPR003599">
    <property type="entry name" value="Ig_sub"/>
</dbReference>
<evidence type="ECO:0000313" key="3">
    <source>
        <dbReference type="Proteomes" id="UP000570592"/>
    </source>
</evidence>
<name>A0A7L3HWE1_9PASS</name>
<evidence type="ECO:0000313" key="2">
    <source>
        <dbReference type="EMBL" id="NXU09555.1"/>
    </source>
</evidence>
<accession>A0A7L3HWE1</accession>
<comment type="caution">
    <text evidence="2">The sequence shown here is derived from an EMBL/GenBank/DDBJ whole genome shotgun (WGS) entry which is preliminary data.</text>
</comment>
<evidence type="ECO:0000259" key="1">
    <source>
        <dbReference type="PROSITE" id="PS50835"/>
    </source>
</evidence>
<proteinExistence type="predicted"/>
<dbReference type="SMART" id="SM00409">
    <property type="entry name" value="IG"/>
    <property type="match status" value="1"/>
</dbReference>
<dbReference type="EMBL" id="VZTX01004420">
    <property type="protein sequence ID" value="NXU09555.1"/>
    <property type="molecule type" value="Genomic_DNA"/>
</dbReference>
<dbReference type="InterPro" id="IPR036179">
    <property type="entry name" value="Ig-like_dom_sf"/>
</dbReference>
<reference evidence="2 3" key="1">
    <citation type="submission" date="2019-09" db="EMBL/GenBank/DDBJ databases">
        <title>Bird 10,000 Genomes (B10K) Project - Family phase.</title>
        <authorList>
            <person name="Zhang G."/>
        </authorList>
    </citation>
    <scope>NUCLEOTIDE SEQUENCE [LARGE SCALE GENOMIC DNA]</scope>
    <source>
        <strain evidence="2">B10K-DU-029-51</strain>
    </source>
</reference>
<dbReference type="InterPro" id="IPR007110">
    <property type="entry name" value="Ig-like_dom"/>
</dbReference>
<dbReference type="Pfam" id="PF13895">
    <property type="entry name" value="Ig_2"/>
    <property type="match status" value="1"/>
</dbReference>
<dbReference type="InterPro" id="IPR013783">
    <property type="entry name" value="Ig-like_fold"/>
</dbReference>
<dbReference type="AlphaFoldDB" id="A0A7L3HWE1"/>
<dbReference type="PANTHER" id="PTHR47243:SF1">
    <property type="entry name" value="SIALOADHESIN"/>
    <property type="match status" value="1"/>
</dbReference>
<dbReference type="Gene3D" id="2.60.40.10">
    <property type="entry name" value="Immunoglobulins"/>
    <property type="match status" value="1"/>
</dbReference>
<keyword evidence="3" id="KW-1185">Reference proteome</keyword>
<organism evidence="2 3">
    <name type="scientific">Pardalotus punctatus</name>
    <name type="common">spotted pardalote</name>
    <dbReference type="NCBI Taxonomy" id="254575"/>
    <lineage>
        <taxon>Eukaryota</taxon>
        <taxon>Metazoa</taxon>
        <taxon>Chordata</taxon>
        <taxon>Craniata</taxon>
        <taxon>Vertebrata</taxon>
        <taxon>Euteleostomi</taxon>
        <taxon>Archelosauria</taxon>
        <taxon>Archosauria</taxon>
        <taxon>Dinosauria</taxon>
        <taxon>Saurischia</taxon>
        <taxon>Theropoda</taxon>
        <taxon>Coelurosauria</taxon>
        <taxon>Aves</taxon>
        <taxon>Neognathae</taxon>
        <taxon>Neoaves</taxon>
        <taxon>Telluraves</taxon>
        <taxon>Australaves</taxon>
        <taxon>Passeriformes</taxon>
        <taxon>Meliphagoidea</taxon>
        <taxon>Pardalotidae</taxon>
        <taxon>Pardalotus</taxon>
    </lineage>
</organism>
<dbReference type="SMART" id="SM00408">
    <property type="entry name" value="IGc2"/>
    <property type="match status" value="1"/>
</dbReference>
<feature type="domain" description="Ig-like" evidence="1">
    <location>
        <begin position="1"/>
        <end position="78"/>
    </location>
</feature>
<dbReference type="GO" id="GO:0005770">
    <property type="term" value="C:late endosome"/>
    <property type="evidence" value="ECO:0007669"/>
    <property type="project" value="TreeGrafter"/>
</dbReference>
<dbReference type="GO" id="GO:0046790">
    <property type="term" value="F:virion binding"/>
    <property type="evidence" value="ECO:0007669"/>
    <property type="project" value="TreeGrafter"/>
</dbReference>
<sequence>IQPSAEVAEGTAVTLTCVGTGDTAGEPLYTWYRNGRRLRESSFPTLQFPSIRGDDAGAFQCQVRSGNSSDTSEAVPLHVLCECPG</sequence>
<protein>
    <submittedName>
        <fullName evidence="2">SN protein</fullName>
    </submittedName>
</protein>
<gene>
    <name evidence="2" type="primary">Siglec1_0</name>
    <name evidence="2" type="ORF">PARPUN_R15228</name>
</gene>
<dbReference type="GO" id="GO:0005769">
    <property type="term" value="C:early endosome"/>
    <property type="evidence" value="ECO:0007669"/>
    <property type="project" value="TreeGrafter"/>
</dbReference>
<dbReference type="GO" id="GO:0075512">
    <property type="term" value="P:clathrin-dependent endocytosis of virus by host cell"/>
    <property type="evidence" value="ECO:0007669"/>
    <property type="project" value="TreeGrafter"/>
</dbReference>